<dbReference type="Proteomes" id="UP000231932">
    <property type="component" value="Chromosome"/>
</dbReference>
<reference evidence="3" key="1">
    <citation type="submission" date="2017-11" db="EMBL/GenBank/DDBJ databases">
        <title>Complete Genome Sequence of Kyrpidia sp. Strain EA-1, a thermophilic, hydrogen-oxidizing Bacterium, isolated from the Azores.</title>
        <authorList>
            <person name="Reiner J.E."/>
            <person name="Lapp C.J."/>
            <person name="Bunk B."/>
            <person name="Gescher J."/>
        </authorList>
    </citation>
    <scope>NUCLEOTIDE SEQUENCE [LARGE SCALE GENOMIC DNA]</scope>
    <source>
        <strain evidence="3">EA-1</strain>
    </source>
</reference>
<feature type="domain" description="YgjP-like metallopeptidase" evidence="1">
    <location>
        <begin position="22"/>
        <end position="236"/>
    </location>
</feature>
<dbReference type="InterPro" id="IPR002725">
    <property type="entry name" value="YgjP-like_metallopeptidase"/>
</dbReference>
<dbReference type="Pfam" id="PF01863">
    <property type="entry name" value="YgjP-like"/>
    <property type="match status" value="1"/>
</dbReference>
<evidence type="ECO:0000259" key="1">
    <source>
        <dbReference type="Pfam" id="PF01863"/>
    </source>
</evidence>
<protein>
    <recommendedName>
        <fullName evidence="1">YgjP-like metallopeptidase domain-containing protein</fullName>
    </recommendedName>
</protein>
<accession>A0A2K8N811</accession>
<gene>
    <name evidence="2" type="ORF">CVV65_11600</name>
</gene>
<dbReference type="PANTHER" id="PTHR30399:SF1">
    <property type="entry name" value="UTP PYROPHOSPHATASE"/>
    <property type="match status" value="1"/>
</dbReference>
<name>A0A2K8N811_9BACL</name>
<organism evidence="2 3">
    <name type="scientific">Kyrpidia spormannii</name>
    <dbReference type="NCBI Taxonomy" id="2055160"/>
    <lineage>
        <taxon>Bacteria</taxon>
        <taxon>Bacillati</taxon>
        <taxon>Bacillota</taxon>
        <taxon>Bacilli</taxon>
        <taxon>Bacillales</taxon>
        <taxon>Alicyclobacillaceae</taxon>
        <taxon>Kyrpidia</taxon>
    </lineage>
</organism>
<evidence type="ECO:0000313" key="2">
    <source>
        <dbReference type="EMBL" id="ATY85489.1"/>
    </source>
</evidence>
<dbReference type="KEGG" id="kyr:CVV65_11600"/>
<proteinExistence type="predicted"/>
<dbReference type="Gene3D" id="3.30.2010.10">
    <property type="entry name" value="Metalloproteases ('zincins'), catalytic domain"/>
    <property type="match status" value="1"/>
</dbReference>
<keyword evidence="3" id="KW-1185">Reference proteome</keyword>
<dbReference type="AlphaFoldDB" id="A0A2K8N811"/>
<sequence>MPFVDLNGELLEYSLIFRPNKKRLTLRVGWDGTIRVSAPLGVAIGTIEEFLRQKAKWIFAKRTEFARLRASVPKKTYSPGDVFHFLGQPYPLHIKETLVGTPGSLQLSEGHFCAEINPSWDAETRRERLSHLFREWYQRAGYHWALRRIAVYGEKLHCFPAKVAIRDQKTRWGSCTSKGAIYLNWRIFMAPRHVVDYVIVHELAHLRHFDHSPRFWELVESVLPTYADAKAWLKEHGLTLDL</sequence>
<dbReference type="CDD" id="cd07344">
    <property type="entry name" value="M48_yhfN_like"/>
    <property type="match status" value="1"/>
</dbReference>
<evidence type="ECO:0000313" key="3">
    <source>
        <dbReference type="Proteomes" id="UP000231932"/>
    </source>
</evidence>
<dbReference type="InterPro" id="IPR053136">
    <property type="entry name" value="UTP_pyrophosphatase-like"/>
</dbReference>
<dbReference type="OrthoDB" id="9811177at2"/>
<dbReference type="EMBL" id="CP024955">
    <property type="protein sequence ID" value="ATY85489.1"/>
    <property type="molecule type" value="Genomic_DNA"/>
</dbReference>
<dbReference type="RefSeq" id="WP_100668263.1">
    <property type="nucleotide sequence ID" value="NZ_CP024955.1"/>
</dbReference>
<dbReference type="PANTHER" id="PTHR30399">
    <property type="entry name" value="UNCHARACTERIZED PROTEIN YGJP"/>
    <property type="match status" value="1"/>
</dbReference>